<keyword evidence="3" id="KW-0862">Zinc</keyword>
<protein>
    <recommendedName>
        <fullName evidence="9">Suppressor of anucleate metulae protein B</fullName>
    </recommendedName>
</protein>
<dbReference type="SUPFAM" id="SSF144232">
    <property type="entry name" value="HIT/MYND zinc finger-like"/>
    <property type="match status" value="1"/>
</dbReference>
<dbReference type="Gene3D" id="6.10.140.2220">
    <property type="match status" value="1"/>
</dbReference>
<dbReference type="OrthoDB" id="5945798at2759"/>
<dbReference type="PANTHER" id="PTHR12197:SF251">
    <property type="entry name" value="EG:BACR7C10.4 PROTEIN"/>
    <property type="match status" value="1"/>
</dbReference>
<gene>
    <name evidence="7" type="ORF">GOMPHAMPRED_002098</name>
</gene>
<dbReference type="InterPro" id="IPR002893">
    <property type="entry name" value="Znf_MYND"/>
</dbReference>
<evidence type="ECO:0000313" key="7">
    <source>
        <dbReference type="EMBL" id="CAF9920641.1"/>
    </source>
</evidence>
<evidence type="ECO:0000259" key="6">
    <source>
        <dbReference type="PROSITE" id="PS50865"/>
    </source>
</evidence>
<sequence length="538" mass="60566">MPQDFEERSSQGAGRGLFVTKKFDPGSFVFRSEEPFVAVLDSPILMRACSWCFLFVEESALDDNVTVSACKGCNIVKYCGKVCQTASWKHSHKYECKIFRALYPRVLPNTGRMILQILLRRKNGAIPEDDWNRSLKLQHHMDDLERGTREGNQFQQTNLQNIQLIAKASKEYAASAEDLGFIEFLVGRLVTNAMALTSALYTPIGLTLVLSASLLNHSCNPNSAIVYDGRKVSLHVSEKLEPDTELTISYINTTLSSKTRMSELWDRYHFTCRCSQCSQGLTLGHSIINPSIEPLSSISKMTSMEQEVSALIAEAKSRPTPKGLPQIVEAYQTISRYPEYPGWLSPLYQVRLDLIIALQANKKWVAAFLQSLILHFTVQPIVYPEEAHPTRVARDWVQARMAENIGGCADEPGFAEWLDAVEEGELARALASYFGLDWGLVVYTLVKDVNDQMLKSHGPGTRFGADVERDMLGMKKGARDTFGEPTEEEFEETRLLLRNVASQGWSWLKVWSKDRKSRQLLLTSGLSPAEEAFQKLME</sequence>
<accession>A0A8H3F9K9</accession>
<evidence type="ECO:0000256" key="1">
    <source>
        <dbReference type="ARBA" id="ARBA00022723"/>
    </source>
</evidence>
<comment type="caution">
    <text evidence="7">The sequence shown here is derived from an EMBL/GenBank/DDBJ whole genome shotgun (WGS) entry which is preliminary data.</text>
</comment>
<evidence type="ECO:0000256" key="4">
    <source>
        <dbReference type="PROSITE-ProRule" id="PRU00134"/>
    </source>
</evidence>
<proteinExistence type="predicted"/>
<dbReference type="InterPro" id="IPR001214">
    <property type="entry name" value="SET_dom"/>
</dbReference>
<evidence type="ECO:0000313" key="8">
    <source>
        <dbReference type="Proteomes" id="UP000664169"/>
    </source>
</evidence>
<keyword evidence="8" id="KW-1185">Reference proteome</keyword>
<feature type="domain" description="SET" evidence="5">
    <location>
        <begin position="3"/>
        <end position="251"/>
    </location>
</feature>
<dbReference type="GO" id="GO:0008270">
    <property type="term" value="F:zinc ion binding"/>
    <property type="evidence" value="ECO:0007669"/>
    <property type="project" value="UniProtKB-KW"/>
</dbReference>
<dbReference type="EMBL" id="CAJPDQ010000016">
    <property type="protein sequence ID" value="CAF9920641.1"/>
    <property type="molecule type" value="Genomic_DNA"/>
</dbReference>
<evidence type="ECO:0000256" key="3">
    <source>
        <dbReference type="ARBA" id="ARBA00022833"/>
    </source>
</evidence>
<dbReference type="PROSITE" id="PS50865">
    <property type="entry name" value="ZF_MYND_2"/>
    <property type="match status" value="1"/>
</dbReference>
<reference evidence="7" key="1">
    <citation type="submission" date="2021-03" db="EMBL/GenBank/DDBJ databases">
        <authorList>
            <person name="Tagirdzhanova G."/>
        </authorList>
    </citation>
    <scope>NUCLEOTIDE SEQUENCE</scope>
</reference>
<dbReference type="Pfam" id="PF01753">
    <property type="entry name" value="zf-MYND"/>
    <property type="match status" value="1"/>
</dbReference>
<dbReference type="SUPFAM" id="SSF82199">
    <property type="entry name" value="SET domain"/>
    <property type="match status" value="1"/>
</dbReference>
<dbReference type="Gene3D" id="2.170.270.10">
    <property type="entry name" value="SET domain"/>
    <property type="match status" value="1"/>
</dbReference>
<feature type="domain" description="MYND-type" evidence="6">
    <location>
        <begin position="49"/>
        <end position="96"/>
    </location>
</feature>
<name>A0A8H3F9K9_9LECA</name>
<dbReference type="Proteomes" id="UP000664169">
    <property type="component" value="Unassembled WGS sequence"/>
</dbReference>
<keyword evidence="1" id="KW-0479">Metal-binding</keyword>
<dbReference type="PROSITE" id="PS50280">
    <property type="entry name" value="SET"/>
    <property type="match status" value="1"/>
</dbReference>
<dbReference type="InterPro" id="IPR046341">
    <property type="entry name" value="SET_dom_sf"/>
</dbReference>
<evidence type="ECO:0000256" key="2">
    <source>
        <dbReference type="ARBA" id="ARBA00022771"/>
    </source>
</evidence>
<dbReference type="GO" id="GO:0005634">
    <property type="term" value="C:nucleus"/>
    <property type="evidence" value="ECO:0007669"/>
    <property type="project" value="TreeGrafter"/>
</dbReference>
<evidence type="ECO:0000259" key="5">
    <source>
        <dbReference type="PROSITE" id="PS50280"/>
    </source>
</evidence>
<dbReference type="Pfam" id="PF00856">
    <property type="entry name" value="SET"/>
    <property type="match status" value="1"/>
</dbReference>
<keyword evidence="2 4" id="KW-0863">Zinc-finger</keyword>
<dbReference type="PANTHER" id="PTHR12197">
    <property type="entry name" value="HISTONE-LYSINE N-METHYLTRANSFERASE SMYD"/>
    <property type="match status" value="1"/>
</dbReference>
<dbReference type="AlphaFoldDB" id="A0A8H3F9K9"/>
<dbReference type="Gene3D" id="1.10.220.160">
    <property type="match status" value="1"/>
</dbReference>
<organism evidence="7 8">
    <name type="scientific">Gomphillus americanus</name>
    <dbReference type="NCBI Taxonomy" id="1940652"/>
    <lineage>
        <taxon>Eukaryota</taxon>
        <taxon>Fungi</taxon>
        <taxon>Dikarya</taxon>
        <taxon>Ascomycota</taxon>
        <taxon>Pezizomycotina</taxon>
        <taxon>Lecanoromycetes</taxon>
        <taxon>OSLEUM clade</taxon>
        <taxon>Ostropomycetidae</taxon>
        <taxon>Ostropales</taxon>
        <taxon>Graphidaceae</taxon>
        <taxon>Gomphilloideae</taxon>
        <taxon>Gomphillus</taxon>
    </lineage>
</organism>
<evidence type="ECO:0008006" key="9">
    <source>
        <dbReference type="Google" id="ProtNLM"/>
    </source>
</evidence>
<dbReference type="PROSITE" id="PS01360">
    <property type="entry name" value="ZF_MYND_1"/>
    <property type="match status" value="1"/>
</dbReference>
<dbReference type="InterPro" id="IPR050869">
    <property type="entry name" value="H3K4_H4K5_MeTrfase"/>
</dbReference>